<feature type="domain" description="Secretion system C-terminal sorting" evidence="1">
    <location>
        <begin position="1055"/>
        <end position="1120"/>
    </location>
</feature>
<organism evidence="2 3">
    <name type="scientific">Niastella populi</name>
    <dbReference type="NCBI Taxonomy" id="550983"/>
    <lineage>
        <taxon>Bacteria</taxon>
        <taxon>Pseudomonadati</taxon>
        <taxon>Bacteroidota</taxon>
        <taxon>Chitinophagia</taxon>
        <taxon>Chitinophagales</taxon>
        <taxon>Chitinophagaceae</taxon>
        <taxon>Niastella</taxon>
    </lineage>
</organism>
<dbReference type="EMBL" id="LWBP01000156">
    <property type="protein sequence ID" value="OQP60253.1"/>
    <property type="molecule type" value="Genomic_DNA"/>
</dbReference>
<dbReference type="SUPFAM" id="SSF50978">
    <property type="entry name" value="WD40 repeat-like"/>
    <property type="match status" value="1"/>
</dbReference>
<gene>
    <name evidence="2" type="ORF">A4R26_20060</name>
</gene>
<dbReference type="AlphaFoldDB" id="A0A1V9FPG3"/>
<dbReference type="Pfam" id="PF18962">
    <property type="entry name" value="Por_Secre_tail"/>
    <property type="match status" value="1"/>
</dbReference>
<dbReference type="RefSeq" id="WP_081164364.1">
    <property type="nucleotide sequence ID" value="NZ_LWBP01000156.1"/>
</dbReference>
<proteinExistence type="predicted"/>
<dbReference type="NCBIfam" id="TIGR02608">
    <property type="entry name" value="delta_60_rpt"/>
    <property type="match status" value="9"/>
</dbReference>
<dbReference type="InterPro" id="IPR013431">
    <property type="entry name" value="Delta_60_rpt"/>
</dbReference>
<evidence type="ECO:0000259" key="1">
    <source>
        <dbReference type="Pfam" id="PF18962"/>
    </source>
</evidence>
<dbReference type="STRING" id="550983.A4R26_20060"/>
<dbReference type="InterPro" id="IPR026444">
    <property type="entry name" value="Secre_tail"/>
</dbReference>
<name>A0A1V9FPG3_9BACT</name>
<dbReference type="Proteomes" id="UP000192276">
    <property type="component" value="Unassembled WGS sequence"/>
</dbReference>
<keyword evidence="3" id="KW-1185">Reference proteome</keyword>
<accession>A0A1V9FPG3</accession>
<dbReference type="Pfam" id="PF17164">
    <property type="entry name" value="DUF5122"/>
    <property type="match status" value="4"/>
</dbReference>
<dbReference type="OrthoDB" id="9805017at2"/>
<evidence type="ECO:0000313" key="2">
    <source>
        <dbReference type="EMBL" id="OQP60253.1"/>
    </source>
</evidence>
<protein>
    <recommendedName>
        <fullName evidence="1">Secretion system C-terminal sorting domain-containing protein</fullName>
    </recommendedName>
</protein>
<sequence>MKSLPLAVFFLHFFILGDYFAQSQVVDHSFGQKGDLLINNKDFGQPEHYLTGIQVFPDGSCLMAANYSLPRVNYSNSGYAFAVIKLQQNGQYDSTFGTDGIRIIPIAATAYMQSMMIQPDGKILLYGSAQGYNISMVRLLANGTPDSSFNKTGILNTWIGLASNYTLHTIKIRADGKYYVVGSRIDNLNITLLNTDGSVNDSFGFHGTVASNTISNLSNEGVEAVVHNDNSLNIFYSLYPQTTSKYVFQGFRLNSNGKPDSSFGVNGYCDYPQMGQLKITQFFPAVDDKCYILAQTSPGNGTNVVARLNARTGDPDSSFGVSGRFEIIDRQPIGMAMRPDSTFLINSRPNSGGSVGVMAVTKQGFIDNSFGVNGLISYNLTPLYNYNFSQIGTNNQKIVVAGTVNDTTGQFLLRQFDLNGNVDISFGNNGIYQFTHGGSYDRISGVIEQPGKKFLVAGITQNYYWNLTNWYFKRYNSDGTIDLSFGNQGIVVSKENGFIINDVVVLPNYDFLVAGSHTSGYMIRKYKVTGIIDSSFGVNGVADPTALFPNEGSINISNLAVQPDGKIIYSAGGANYKMYIGRLTATGIPDVSFGNNGLLIISNPFSMVWHEGTMGGVIILTPDNKIIVAGTATTNNYKICHLVRVLGNGTLDSDFGTNGHARFDQANSNASISVCDALMQPDGKIVLLYKQKQNSGNYYHGGGVVRFLPNGFVDSLFGQECRYYLPGIAYKLQLQNDGRILVGGLINNKSVNSDVTNMYVLRVRSDGKTDSTFGSSGMIINRNYYAVNNDRFPAGYGSGTPTPAILYKSAPGSYFYGGTIAYKAEDGFLQHIQVQENDFPAQQIKVADTAADPGCKRTRIDWVTTNETGSDYFVIERSIDTIYFKPIAAIRASGNTNGTVSYSYIDTVSDGSLYNYRVQLLSKGGACIVSNRVTRKADFISPGTIQQPGLVFQNDAGVRQHVISWKIIKQQVLNSVILQRKTNNGSFTNFAVIPPLQAADTVAYAYTDNALQIDSAYSYRVVITGNNCIIITSAVVSNRVTGLFDLPQDVETLVVYPNPVNRELYITVPASLYNGQLIVYSIDGKPVLTQKITNNGASFIPVNMQSLANGTYYIKLFGGKKIWLGKISKL</sequence>
<dbReference type="Gene3D" id="2.80.10.50">
    <property type="match status" value="4"/>
</dbReference>
<evidence type="ECO:0000313" key="3">
    <source>
        <dbReference type="Proteomes" id="UP000192276"/>
    </source>
</evidence>
<reference evidence="3" key="1">
    <citation type="submission" date="2016-04" db="EMBL/GenBank/DDBJ databases">
        <authorList>
            <person name="Chen L."/>
            <person name="Zhuang W."/>
            <person name="Wang G."/>
        </authorList>
    </citation>
    <scope>NUCLEOTIDE SEQUENCE [LARGE SCALE GENOMIC DNA]</scope>
    <source>
        <strain evidence="3">208</strain>
    </source>
</reference>
<comment type="caution">
    <text evidence="2">The sequence shown here is derived from an EMBL/GenBank/DDBJ whole genome shotgun (WGS) entry which is preliminary data.</text>
</comment>
<dbReference type="InterPro" id="IPR036322">
    <property type="entry name" value="WD40_repeat_dom_sf"/>
</dbReference>
<dbReference type="NCBIfam" id="TIGR04183">
    <property type="entry name" value="Por_Secre_tail"/>
    <property type="match status" value="1"/>
</dbReference>